<dbReference type="OMA" id="LVCCMYD"/>
<reference evidence="10" key="1">
    <citation type="submission" date="2025-08" db="UniProtKB">
        <authorList>
            <consortium name="RefSeq"/>
        </authorList>
    </citation>
    <scope>IDENTIFICATION</scope>
    <source>
        <tissue evidence="10">Whole body</tissue>
    </source>
</reference>
<comment type="catalytic activity">
    <reaction evidence="7">
        <text>diphthine methyl ester-[translation elongation factor 2] + H2O = diphthine-[translation elongation factor 2] + methanol + H(+)</text>
        <dbReference type="Rhea" id="RHEA:42656"/>
        <dbReference type="Rhea" id="RHEA-COMP:10172"/>
        <dbReference type="Rhea" id="RHEA-COMP:10173"/>
        <dbReference type="ChEBI" id="CHEBI:15377"/>
        <dbReference type="ChEBI" id="CHEBI:15378"/>
        <dbReference type="ChEBI" id="CHEBI:17790"/>
        <dbReference type="ChEBI" id="CHEBI:79005"/>
        <dbReference type="ChEBI" id="CHEBI:82696"/>
        <dbReference type="EC" id="3.1.1.97"/>
    </reaction>
</comment>
<keyword evidence="2 8" id="KW-0853">WD repeat</keyword>
<dbReference type="InterPro" id="IPR036322">
    <property type="entry name" value="WD40_repeat_dom_sf"/>
</dbReference>
<dbReference type="PROSITE" id="PS00678">
    <property type="entry name" value="WD_REPEATS_1"/>
    <property type="match status" value="1"/>
</dbReference>
<dbReference type="GO" id="GO:0005737">
    <property type="term" value="C:cytoplasm"/>
    <property type="evidence" value="ECO:0007669"/>
    <property type="project" value="TreeGrafter"/>
</dbReference>
<evidence type="ECO:0000256" key="2">
    <source>
        <dbReference type="ARBA" id="ARBA00022574"/>
    </source>
</evidence>
<dbReference type="SUPFAM" id="SSF50978">
    <property type="entry name" value="WD40 repeat-like"/>
    <property type="match status" value="1"/>
</dbReference>
<dbReference type="PANTHER" id="PTHR46042">
    <property type="entry name" value="DIPHTHINE METHYLTRANSFERASE"/>
    <property type="match status" value="1"/>
</dbReference>
<keyword evidence="3" id="KW-0677">Repeat</keyword>
<dbReference type="InterPro" id="IPR052415">
    <property type="entry name" value="Diphthine_MTase"/>
</dbReference>
<evidence type="ECO:0000256" key="5">
    <source>
        <dbReference type="ARBA" id="ARBA00038092"/>
    </source>
</evidence>
<organism evidence="9 10">
    <name type="scientific">Vanessa tameamea</name>
    <name type="common">Kamehameha butterfly</name>
    <dbReference type="NCBI Taxonomy" id="334116"/>
    <lineage>
        <taxon>Eukaryota</taxon>
        <taxon>Metazoa</taxon>
        <taxon>Ecdysozoa</taxon>
        <taxon>Arthropoda</taxon>
        <taxon>Hexapoda</taxon>
        <taxon>Insecta</taxon>
        <taxon>Pterygota</taxon>
        <taxon>Neoptera</taxon>
        <taxon>Endopterygota</taxon>
        <taxon>Lepidoptera</taxon>
        <taxon>Glossata</taxon>
        <taxon>Ditrysia</taxon>
        <taxon>Papilionoidea</taxon>
        <taxon>Nymphalidae</taxon>
        <taxon>Nymphalinae</taxon>
        <taxon>Vanessa</taxon>
    </lineage>
</organism>
<dbReference type="Pfam" id="PF00400">
    <property type="entry name" value="WD40"/>
    <property type="match status" value="1"/>
</dbReference>
<dbReference type="EC" id="3.1.1.97" evidence="6"/>
<evidence type="ECO:0000313" key="9">
    <source>
        <dbReference type="Proteomes" id="UP001652626"/>
    </source>
</evidence>
<dbReference type="Gene3D" id="2.130.10.10">
    <property type="entry name" value="YVTN repeat-like/Quinoprotein amine dehydrogenase"/>
    <property type="match status" value="1"/>
</dbReference>
<protein>
    <recommendedName>
        <fullName evidence="6">methylated diphthine methylhydrolase</fullName>
        <ecNumber evidence="6">3.1.1.97</ecNumber>
    </recommendedName>
</protein>
<proteinExistence type="inferred from homology"/>
<dbReference type="GeneID" id="113396995"/>
<keyword evidence="9" id="KW-1185">Reference proteome</keyword>
<dbReference type="RefSeq" id="XP_026490908.2">
    <property type="nucleotide sequence ID" value="XM_026635123.2"/>
</dbReference>
<dbReference type="InterPro" id="IPR001680">
    <property type="entry name" value="WD40_rpt"/>
</dbReference>
<evidence type="ECO:0000256" key="3">
    <source>
        <dbReference type="ARBA" id="ARBA00022737"/>
    </source>
</evidence>
<dbReference type="AlphaFoldDB" id="A0A8B8I1E1"/>
<dbReference type="GO" id="GO:0032259">
    <property type="term" value="P:methylation"/>
    <property type="evidence" value="ECO:0007669"/>
    <property type="project" value="UniProtKB-KW"/>
</dbReference>
<dbReference type="InterPro" id="IPR019775">
    <property type="entry name" value="WD40_repeat_CS"/>
</dbReference>
<keyword evidence="10" id="KW-0489">Methyltransferase</keyword>
<dbReference type="PANTHER" id="PTHR46042:SF1">
    <property type="entry name" value="DIPHTHINE METHYLTRANSFERASE"/>
    <property type="match status" value="1"/>
</dbReference>
<dbReference type="InterPro" id="IPR015943">
    <property type="entry name" value="WD40/YVTN_repeat-like_dom_sf"/>
</dbReference>
<keyword evidence="10" id="KW-0808">Transferase</keyword>
<evidence type="ECO:0000256" key="1">
    <source>
        <dbReference type="ARBA" id="ARBA00005156"/>
    </source>
</evidence>
<dbReference type="OrthoDB" id="1930760at2759"/>
<evidence type="ECO:0000256" key="8">
    <source>
        <dbReference type="PROSITE-ProRule" id="PRU00221"/>
    </source>
</evidence>
<dbReference type="Proteomes" id="UP001652626">
    <property type="component" value="Chromosome 9"/>
</dbReference>
<evidence type="ECO:0000256" key="7">
    <source>
        <dbReference type="ARBA" id="ARBA00047551"/>
    </source>
</evidence>
<accession>A0A8B8I1E1</accession>
<evidence type="ECO:0000256" key="6">
    <source>
        <dbReference type="ARBA" id="ARBA00039131"/>
    </source>
</evidence>
<dbReference type="GO" id="GO:0008168">
    <property type="term" value="F:methyltransferase activity"/>
    <property type="evidence" value="ECO:0007669"/>
    <property type="project" value="UniProtKB-KW"/>
</dbReference>
<dbReference type="PROSITE" id="PS50082">
    <property type="entry name" value="WD_REPEATS_2"/>
    <property type="match status" value="1"/>
</dbReference>
<evidence type="ECO:0000256" key="4">
    <source>
        <dbReference type="ARBA" id="ARBA00022801"/>
    </source>
</evidence>
<comment type="similarity">
    <text evidence="5">Belongs to the DPH7 family.</text>
</comment>
<comment type="pathway">
    <text evidence="1">Protein modification; peptidyl-diphthamide biosynthesis.</text>
</comment>
<gene>
    <name evidence="10" type="primary">LOC113396995</name>
</gene>
<keyword evidence="4" id="KW-0378">Hydrolase</keyword>
<name>A0A8B8I1E1_VANTA</name>
<dbReference type="PROSITE" id="PS50294">
    <property type="entry name" value="WD_REPEATS_REGION"/>
    <property type="match status" value="1"/>
</dbReference>
<sequence length="352" mass="40135">MAVTWNTKWKWITGYSADSVEWCPVERFKHVLVCGTYQLEKKDEGASSANQPKQKRLGRIYLFSINDETTHLSPIQEVDTAGILDQKWCYHTIKDYPVLAVVTSEGVTQLYRLVEENGTLNLLLWIENIVGGEALALSVDWSSNKSFMQEPNLVISDSSGTITVLQIVGDCLQKIGQWKSHSFEAWIAAYNYWNTDLFYSGGDDCLLKSYDIRIPEAVVINRSHEAGVTSIRNNVEVEHQLVTGSYDEKVRLWDLRQLKRCLSETDVNGGVWRLKWHPFDKSIILAACMYGGFRILQVEENVCVMADYLEHESISYGADWKFDNTVSLIATCSFYDCNLHISELKVKNHPLV</sequence>
<feature type="repeat" description="WD" evidence="8">
    <location>
        <begin position="221"/>
        <end position="263"/>
    </location>
</feature>
<evidence type="ECO:0000313" key="10">
    <source>
        <dbReference type="RefSeq" id="XP_026490908.2"/>
    </source>
</evidence>
<dbReference type="GO" id="GO:0017183">
    <property type="term" value="P:protein histidyl modification to diphthamide"/>
    <property type="evidence" value="ECO:0007669"/>
    <property type="project" value="TreeGrafter"/>
</dbReference>
<dbReference type="GO" id="GO:0061685">
    <property type="term" value="F:diphthine methylesterase activity"/>
    <property type="evidence" value="ECO:0007669"/>
    <property type="project" value="UniProtKB-EC"/>
</dbReference>
<dbReference type="SMART" id="SM00320">
    <property type="entry name" value="WD40"/>
    <property type="match status" value="3"/>
</dbReference>